<geneLocation type="plasmid" evidence="1 2">
    <name>unnamed1</name>
</geneLocation>
<evidence type="ECO:0000313" key="1">
    <source>
        <dbReference type="EMBL" id="ASV88569.1"/>
    </source>
</evidence>
<name>A0A248UQM6_9HYPH</name>
<dbReference type="Proteomes" id="UP000215256">
    <property type="component" value="Plasmid unnamed1"/>
</dbReference>
<dbReference type="KEGG" id="och:CES85_3315"/>
<reference evidence="1 2" key="1">
    <citation type="submission" date="2017-07" db="EMBL/GenBank/DDBJ databases">
        <title>Phylogenetic study on the rhizospheric bacterium Ochrobactrum sp. A44.</title>
        <authorList>
            <person name="Krzyzanowska D.M."/>
            <person name="Ossowicki A."/>
            <person name="Rajewska M."/>
            <person name="Maciag T."/>
            <person name="Kaczynski Z."/>
            <person name="Czerwicka M."/>
            <person name="Jafra S."/>
        </authorList>
    </citation>
    <scope>NUCLEOTIDE SEQUENCE [LARGE SCALE GENOMIC DNA]</scope>
    <source>
        <strain evidence="1 2">A44</strain>
        <plasmid evidence="1 2">unnamed1</plasmid>
    </source>
</reference>
<organism evidence="1 2">
    <name type="scientific">Ochrobactrum quorumnocens</name>
    <dbReference type="NCBI Taxonomy" id="271865"/>
    <lineage>
        <taxon>Bacteria</taxon>
        <taxon>Pseudomonadati</taxon>
        <taxon>Pseudomonadota</taxon>
        <taxon>Alphaproteobacteria</taxon>
        <taxon>Hyphomicrobiales</taxon>
        <taxon>Brucellaceae</taxon>
        <taxon>Brucella/Ochrobactrum group</taxon>
        <taxon>Ochrobactrum</taxon>
    </lineage>
</organism>
<evidence type="ECO:0000313" key="2">
    <source>
        <dbReference type="Proteomes" id="UP000215256"/>
    </source>
</evidence>
<proteinExistence type="predicted"/>
<dbReference type="EMBL" id="CP022605">
    <property type="protein sequence ID" value="ASV88569.1"/>
    <property type="molecule type" value="Genomic_DNA"/>
</dbReference>
<dbReference type="AlphaFoldDB" id="A0A248UQM6"/>
<sequence>MRCKLIDELPIDRLSTYECAEPDGRHKTLECVISSLGHWNFGPFDRAIYHDFGIRKPFPPYLRNYTFYSLVSIE</sequence>
<accession>A0A248UQM6</accession>
<gene>
    <name evidence="1" type="ORF">CES85_3315</name>
</gene>
<keyword evidence="1" id="KW-0614">Plasmid</keyword>
<protein>
    <submittedName>
        <fullName evidence="1">Uncharacterized protein</fullName>
    </submittedName>
</protein>